<dbReference type="RefSeq" id="WP_186888519.1">
    <property type="nucleotide sequence ID" value="NZ_JACONZ010000004.1"/>
</dbReference>
<dbReference type="PROSITE" id="PS51257">
    <property type="entry name" value="PROKAR_LIPOPROTEIN"/>
    <property type="match status" value="1"/>
</dbReference>
<feature type="chain" id="PRO_5037128392" description="Lipoprotein" evidence="1">
    <location>
        <begin position="22"/>
        <end position="126"/>
    </location>
</feature>
<proteinExistence type="predicted"/>
<gene>
    <name evidence="2" type="ORF">H8S23_11710</name>
</gene>
<keyword evidence="3" id="KW-1185">Reference proteome</keyword>
<sequence length="126" mass="13872">MKKFFSFFAVLLLAVSLAACGEPDFDGSRLGNDSQLVMKYKVFNGTDSQQLKLEKGDLLEIQLVNSGEGVLRATVQKDEETPIFEQDDVSIDRTTLEIGESGVYTVTVTGERARGSVSFIKKEKAE</sequence>
<evidence type="ECO:0000256" key="1">
    <source>
        <dbReference type="SAM" id="SignalP"/>
    </source>
</evidence>
<accession>A0A923KYL3</accession>
<keyword evidence="1" id="KW-0732">Signal</keyword>
<evidence type="ECO:0000313" key="2">
    <source>
        <dbReference type="EMBL" id="MBC5582174.1"/>
    </source>
</evidence>
<evidence type="ECO:0000313" key="3">
    <source>
        <dbReference type="Proteomes" id="UP000659630"/>
    </source>
</evidence>
<name>A0A923KYL3_9FIRM</name>
<dbReference type="EMBL" id="JACONZ010000004">
    <property type="protein sequence ID" value="MBC5582174.1"/>
    <property type="molecule type" value="Genomic_DNA"/>
</dbReference>
<organism evidence="2 3">
    <name type="scientific">Anaerofilum hominis</name>
    <dbReference type="NCBI Taxonomy" id="2763016"/>
    <lineage>
        <taxon>Bacteria</taxon>
        <taxon>Bacillati</taxon>
        <taxon>Bacillota</taxon>
        <taxon>Clostridia</taxon>
        <taxon>Eubacteriales</taxon>
        <taxon>Oscillospiraceae</taxon>
        <taxon>Anaerofilum</taxon>
    </lineage>
</organism>
<comment type="caution">
    <text evidence="2">The sequence shown here is derived from an EMBL/GenBank/DDBJ whole genome shotgun (WGS) entry which is preliminary data.</text>
</comment>
<dbReference type="AlphaFoldDB" id="A0A923KYL3"/>
<dbReference type="Proteomes" id="UP000659630">
    <property type="component" value="Unassembled WGS sequence"/>
</dbReference>
<protein>
    <recommendedName>
        <fullName evidence="4">Lipoprotein</fullName>
    </recommendedName>
</protein>
<feature type="signal peptide" evidence="1">
    <location>
        <begin position="1"/>
        <end position="21"/>
    </location>
</feature>
<evidence type="ECO:0008006" key="4">
    <source>
        <dbReference type="Google" id="ProtNLM"/>
    </source>
</evidence>
<reference evidence="2" key="1">
    <citation type="submission" date="2020-08" db="EMBL/GenBank/DDBJ databases">
        <title>Genome public.</title>
        <authorList>
            <person name="Liu C."/>
            <person name="Sun Q."/>
        </authorList>
    </citation>
    <scope>NUCLEOTIDE SEQUENCE</scope>
    <source>
        <strain evidence="2">BX8</strain>
    </source>
</reference>